<feature type="transmembrane region" description="Helical" evidence="1">
    <location>
        <begin position="183"/>
        <end position="202"/>
    </location>
</feature>
<organism evidence="2 3">
    <name type="scientific">Enorma phocaeensis</name>
    <dbReference type="NCBI Taxonomy" id="1871019"/>
    <lineage>
        <taxon>Bacteria</taxon>
        <taxon>Bacillati</taxon>
        <taxon>Actinomycetota</taxon>
        <taxon>Coriobacteriia</taxon>
        <taxon>Coriobacteriales</taxon>
        <taxon>Coriobacteriaceae</taxon>
        <taxon>Enorma</taxon>
    </lineage>
</organism>
<keyword evidence="3" id="KW-1185">Reference proteome</keyword>
<protein>
    <submittedName>
        <fullName evidence="2">DUF2975 domain-containing protein</fullName>
    </submittedName>
</protein>
<comment type="caution">
    <text evidence="2">The sequence shown here is derived from an EMBL/GenBank/DDBJ whole genome shotgun (WGS) entry which is preliminary data.</text>
</comment>
<keyword evidence="1" id="KW-0472">Membrane</keyword>
<dbReference type="EMBL" id="JAUDDZ010000013">
    <property type="protein sequence ID" value="MDM8275549.1"/>
    <property type="molecule type" value="Genomic_DNA"/>
</dbReference>
<sequence>MAFMTHRPDKNANDDHRGPVLTRMVSLAKVSAWLCRVGAVLASLPLVAITFLMVDTHILQDALAGTARVTSPGLGAVLLESADGFSSVTLITEQGYSAFASLTLPIVMAWALWEAGSLLASIARTQRPFERLHARKLGIVGMVLAIGSLTINIVGNVLTFALLKALSFTGSLSFSRIIEPEMLVVGLCILVFARIFDYGCILQEQDDGLL</sequence>
<dbReference type="RefSeq" id="WP_289545668.1">
    <property type="nucleotide sequence ID" value="NZ_JAUDDZ010000013.1"/>
</dbReference>
<gene>
    <name evidence="2" type="ORF">QUW28_08615</name>
</gene>
<evidence type="ECO:0000256" key="1">
    <source>
        <dbReference type="SAM" id="Phobius"/>
    </source>
</evidence>
<feature type="transmembrane region" description="Helical" evidence="1">
    <location>
        <begin position="33"/>
        <end position="54"/>
    </location>
</feature>
<keyword evidence="1" id="KW-1133">Transmembrane helix</keyword>
<proteinExistence type="predicted"/>
<reference evidence="3" key="1">
    <citation type="submission" date="2023-06" db="EMBL/GenBank/DDBJ databases">
        <title>Identification and characterization of horizontal gene transfer across gut microbiota members of farm animals based on homology search.</title>
        <authorList>
            <person name="Zeman M."/>
            <person name="Kubasova T."/>
            <person name="Jahodarova E."/>
            <person name="Nykrynova M."/>
            <person name="Rychlik I."/>
        </authorList>
    </citation>
    <scope>NUCLEOTIDE SEQUENCE [LARGE SCALE GENOMIC DNA]</scope>
    <source>
        <strain evidence="3">154_Feed</strain>
    </source>
</reference>
<accession>A0ABT7VCE8</accession>
<feature type="transmembrane region" description="Helical" evidence="1">
    <location>
        <begin position="137"/>
        <end position="163"/>
    </location>
</feature>
<feature type="transmembrane region" description="Helical" evidence="1">
    <location>
        <begin position="96"/>
        <end position="116"/>
    </location>
</feature>
<name>A0ABT7VCE8_9ACTN</name>
<evidence type="ECO:0000313" key="3">
    <source>
        <dbReference type="Proteomes" id="UP001529421"/>
    </source>
</evidence>
<reference evidence="2 3" key="2">
    <citation type="submission" date="2023-06" db="EMBL/GenBank/DDBJ databases">
        <authorList>
            <person name="Zeman M."/>
            <person name="Kubasova T."/>
            <person name="Jahodarova E."/>
            <person name="Nykrynova M."/>
            <person name="Rychlik I."/>
        </authorList>
    </citation>
    <scope>NUCLEOTIDE SEQUENCE [LARGE SCALE GENOMIC DNA]</scope>
    <source>
        <strain evidence="2 3">154_Feed</strain>
    </source>
</reference>
<keyword evidence="1" id="KW-0812">Transmembrane</keyword>
<dbReference type="Proteomes" id="UP001529421">
    <property type="component" value="Unassembled WGS sequence"/>
</dbReference>
<evidence type="ECO:0000313" key="2">
    <source>
        <dbReference type="EMBL" id="MDM8275549.1"/>
    </source>
</evidence>